<dbReference type="RefSeq" id="WP_160728133.1">
    <property type="nucleotide sequence ID" value="NZ_WTYC01000004.1"/>
</dbReference>
<feature type="transmembrane region" description="Helical" evidence="6">
    <location>
        <begin position="129"/>
        <end position="149"/>
    </location>
</feature>
<feature type="transmembrane region" description="Helical" evidence="6">
    <location>
        <begin position="21"/>
        <end position="41"/>
    </location>
</feature>
<dbReference type="InterPro" id="IPR002528">
    <property type="entry name" value="MATE_fam"/>
</dbReference>
<protein>
    <recommendedName>
        <fullName evidence="9">Oligosaccharide flippase family protein</fullName>
    </recommendedName>
</protein>
<dbReference type="GO" id="GO:0015297">
    <property type="term" value="F:antiporter activity"/>
    <property type="evidence" value="ECO:0007669"/>
    <property type="project" value="InterPro"/>
</dbReference>
<evidence type="ECO:0000256" key="3">
    <source>
        <dbReference type="ARBA" id="ARBA00022692"/>
    </source>
</evidence>
<keyword evidence="2" id="KW-1003">Cell membrane</keyword>
<feature type="transmembrane region" description="Helical" evidence="6">
    <location>
        <begin position="201"/>
        <end position="221"/>
    </location>
</feature>
<comment type="subcellular location">
    <subcellularLocation>
        <location evidence="1">Cell membrane</location>
        <topology evidence="1">Multi-pass membrane protein</topology>
    </subcellularLocation>
</comment>
<dbReference type="PANTHER" id="PTHR30250">
    <property type="entry name" value="PST FAMILY PREDICTED COLANIC ACID TRANSPORTER"/>
    <property type="match status" value="1"/>
</dbReference>
<dbReference type="Proteomes" id="UP000448199">
    <property type="component" value="Unassembled WGS sequence"/>
</dbReference>
<feature type="transmembrane region" description="Helical" evidence="6">
    <location>
        <begin position="169"/>
        <end position="189"/>
    </location>
</feature>
<feature type="transmembrane region" description="Helical" evidence="6">
    <location>
        <begin position="47"/>
        <end position="65"/>
    </location>
</feature>
<dbReference type="GO" id="GO:0005886">
    <property type="term" value="C:plasma membrane"/>
    <property type="evidence" value="ECO:0007669"/>
    <property type="project" value="UniProtKB-SubCell"/>
</dbReference>
<comment type="caution">
    <text evidence="7">The sequence shown here is derived from an EMBL/GenBank/DDBJ whole genome shotgun (WGS) entry which is preliminary data.</text>
</comment>
<feature type="transmembrane region" description="Helical" evidence="6">
    <location>
        <begin position="417"/>
        <end position="436"/>
    </location>
</feature>
<feature type="transmembrane region" description="Helical" evidence="6">
    <location>
        <begin position="278"/>
        <end position="300"/>
    </location>
</feature>
<accession>A0A844XSI7</accession>
<keyword evidence="5 6" id="KW-0472">Membrane</keyword>
<keyword evidence="8" id="KW-1185">Reference proteome</keyword>
<dbReference type="OrthoDB" id="9800982at2"/>
<dbReference type="InterPro" id="IPR050833">
    <property type="entry name" value="Poly_Biosynth_Transport"/>
</dbReference>
<dbReference type="EMBL" id="WTYC01000004">
    <property type="protein sequence ID" value="MXO48590.1"/>
    <property type="molecule type" value="Genomic_DNA"/>
</dbReference>
<dbReference type="AlphaFoldDB" id="A0A844XSI7"/>
<evidence type="ECO:0000256" key="5">
    <source>
        <dbReference type="ARBA" id="ARBA00023136"/>
    </source>
</evidence>
<evidence type="ECO:0000256" key="6">
    <source>
        <dbReference type="SAM" id="Phobius"/>
    </source>
</evidence>
<reference evidence="7 8" key="1">
    <citation type="submission" date="2019-12" db="EMBL/GenBank/DDBJ databases">
        <title>Genomic-based taxomic classification of the family Erythrobacteraceae.</title>
        <authorList>
            <person name="Xu L."/>
        </authorList>
    </citation>
    <scope>NUCLEOTIDE SEQUENCE [LARGE SCALE GENOMIC DNA]</scope>
    <source>
        <strain evidence="7 8">DSM 17792</strain>
    </source>
</reference>
<dbReference type="GO" id="GO:0042910">
    <property type="term" value="F:xenobiotic transmembrane transporter activity"/>
    <property type="evidence" value="ECO:0007669"/>
    <property type="project" value="InterPro"/>
</dbReference>
<keyword evidence="3 6" id="KW-0812">Transmembrane</keyword>
<organism evidence="7 8">
    <name type="scientific">Qipengyuania vulgaris</name>
    <dbReference type="NCBI Taxonomy" id="291985"/>
    <lineage>
        <taxon>Bacteria</taxon>
        <taxon>Pseudomonadati</taxon>
        <taxon>Pseudomonadota</taxon>
        <taxon>Alphaproteobacteria</taxon>
        <taxon>Sphingomonadales</taxon>
        <taxon>Erythrobacteraceae</taxon>
        <taxon>Qipengyuania</taxon>
    </lineage>
</organism>
<dbReference type="Pfam" id="PF01554">
    <property type="entry name" value="MatE"/>
    <property type="match status" value="1"/>
</dbReference>
<evidence type="ECO:0000256" key="4">
    <source>
        <dbReference type="ARBA" id="ARBA00022989"/>
    </source>
</evidence>
<gene>
    <name evidence="7" type="ORF">GRI69_10000</name>
</gene>
<feature type="transmembrane region" description="Helical" evidence="6">
    <location>
        <begin position="388"/>
        <end position="411"/>
    </location>
</feature>
<sequence>MFVQRILGRHRKLLSSIMVSGAIKGFGALFTFLSFVAVARATSVQEFGRFSIAFSLATILSFFLLGGQHRIVLKYFPKYLTINDEGASARFALKLASRNLMKFIAAGALFSVITTLVAIWLGLEFSTKLPRAALLLTLCLAMLMAFAEFMSNYYRAKGSLAYGMLPRDIIWRLLICIIFGVLLFDASGLQFRANLVSSTEAISILACLLSLAIVSQVVGWIRSLRLPSGVPLERETEIRSDYRRSTAPFWGIALVWPVQSQIGVLVVGYLLGAADVGAYFSAQKLSGLLAIISVGINQAIAPKISTAIAKENFSELRHTFAISCIVGGVMSFSVFAAYAVLGDFLLGIFDPAYSKFHGVLLVLSLGHVVYNVSGPAALLLAFTGQERFVLAITTGAAILGTIAVCICTVLYGVYGTAGAVAATTLAWNLTFFYVAIRYLRSTRKISNE</sequence>
<evidence type="ECO:0000313" key="8">
    <source>
        <dbReference type="Proteomes" id="UP000448199"/>
    </source>
</evidence>
<evidence type="ECO:0000256" key="1">
    <source>
        <dbReference type="ARBA" id="ARBA00004651"/>
    </source>
</evidence>
<feature type="transmembrane region" description="Helical" evidence="6">
    <location>
        <begin position="320"/>
        <end position="341"/>
    </location>
</feature>
<feature type="transmembrane region" description="Helical" evidence="6">
    <location>
        <begin position="103"/>
        <end position="123"/>
    </location>
</feature>
<feature type="transmembrane region" description="Helical" evidence="6">
    <location>
        <begin position="249"/>
        <end position="272"/>
    </location>
</feature>
<keyword evidence="4 6" id="KW-1133">Transmembrane helix</keyword>
<feature type="transmembrane region" description="Helical" evidence="6">
    <location>
        <begin position="361"/>
        <end position="381"/>
    </location>
</feature>
<proteinExistence type="predicted"/>
<dbReference type="PANTHER" id="PTHR30250:SF11">
    <property type="entry name" value="O-ANTIGEN TRANSPORTER-RELATED"/>
    <property type="match status" value="1"/>
</dbReference>
<evidence type="ECO:0000313" key="7">
    <source>
        <dbReference type="EMBL" id="MXO48590.1"/>
    </source>
</evidence>
<name>A0A844XSI7_9SPHN</name>
<evidence type="ECO:0000256" key="2">
    <source>
        <dbReference type="ARBA" id="ARBA00022475"/>
    </source>
</evidence>
<evidence type="ECO:0008006" key="9">
    <source>
        <dbReference type="Google" id="ProtNLM"/>
    </source>
</evidence>